<feature type="domain" description="Ecp2 effector protein-like" evidence="1">
    <location>
        <begin position="12"/>
        <end position="93"/>
    </location>
</feature>
<comment type="caution">
    <text evidence="2">The sequence shown here is derived from an EMBL/GenBank/DDBJ whole genome shotgun (WGS) entry which is preliminary data.</text>
</comment>
<name>A0AAN6TXK9_9PEZI</name>
<reference evidence="2" key="1">
    <citation type="journal article" date="2023" name="Mol. Phylogenet. Evol.">
        <title>Genome-scale phylogeny and comparative genomics of the fungal order Sordariales.</title>
        <authorList>
            <person name="Hensen N."/>
            <person name="Bonometti L."/>
            <person name="Westerberg I."/>
            <person name="Brannstrom I.O."/>
            <person name="Guillou S."/>
            <person name="Cros-Aarteil S."/>
            <person name="Calhoun S."/>
            <person name="Haridas S."/>
            <person name="Kuo A."/>
            <person name="Mondo S."/>
            <person name="Pangilinan J."/>
            <person name="Riley R."/>
            <person name="LaButti K."/>
            <person name="Andreopoulos B."/>
            <person name="Lipzen A."/>
            <person name="Chen C."/>
            <person name="Yan M."/>
            <person name="Daum C."/>
            <person name="Ng V."/>
            <person name="Clum A."/>
            <person name="Steindorff A."/>
            <person name="Ohm R.A."/>
            <person name="Martin F."/>
            <person name="Silar P."/>
            <person name="Natvig D.O."/>
            <person name="Lalanne C."/>
            <person name="Gautier V."/>
            <person name="Ament-Velasquez S.L."/>
            <person name="Kruys A."/>
            <person name="Hutchinson M.I."/>
            <person name="Powell A.J."/>
            <person name="Barry K."/>
            <person name="Miller A.N."/>
            <person name="Grigoriev I.V."/>
            <person name="Debuchy R."/>
            <person name="Gladieux P."/>
            <person name="Hiltunen Thoren M."/>
            <person name="Johannesson H."/>
        </authorList>
    </citation>
    <scope>NUCLEOTIDE SEQUENCE</scope>
    <source>
        <strain evidence="2">CBS 731.68</strain>
    </source>
</reference>
<evidence type="ECO:0000313" key="3">
    <source>
        <dbReference type="Proteomes" id="UP001302602"/>
    </source>
</evidence>
<gene>
    <name evidence="2" type="ORF">N657DRAFT_646748</name>
</gene>
<evidence type="ECO:0000313" key="2">
    <source>
        <dbReference type="EMBL" id="KAK4122095.1"/>
    </source>
</evidence>
<dbReference type="GeneID" id="87829944"/>
<reference evidence="2" key="2">
    <citation type="submission" date="2023-05" db="EMBL/GenBank/DDBJ databases">
        <authorList>
            <consortium name="Lawrence Berkeley National Laboratory"/>
            <person name="Steindorff A."/>
            <person name="Hensen N."/>
            <person name="Bonometti L."/>
            <person name="Westerberg I."/>
            <person name="Brannstrom I.O."/>
            <person name="Guillou S."/>
            <person name="Cros-Aarteil S."/>
            <person name="Calhoun S."/>
            <person name="Haridas S."/>
            <person name="Kuo A."/>
            <person name="Mondo S."/>
            <person name="Pangilinan J."/>
            <person name="Riley R."/>
            <person name="Labutti K."/>
            <person name="Andreopoulos B."/>
            <person name="Lipzen A."/>
            <person name="Chen C."/>
            <person name="Yanf M."/>
            <person name="Daum C."/>
            <person name="Ng V."/>
            <person name="Clum A."/>
            <person name="Ohm R."/>
            <person name="Martin F."/>
            <person name="Silar P."/>
            <person name="Natvig D."/>
            <person name="Lalanne C."/>
            <person name="Gautier V."/>
            <person name="Ament-Velasquez S.L."/>
            <person name="Kruys A."/>
            <person name="Hutchinson M.I."/>
            <person name="Powell A.J."/>
            <person name="Barry K."/>
            <person name="Miller A.N."/>
            <person name="Grigoriev I.V."/>
            <person name="Debuchy R."/>
            <person name="Gladieux P."/>
            <person name="Thoren M.H."/>
            <person name="Johannesson H."/>
        </authorList>
    </citation>
    <scope>NUCLEOTIDE SEQUENCE</scope>
    <source>
        <strain evidence="2">CBS 731.68</strain>
    </source>
</reference>
<dbReference type="Proteomes" id="UP001302602">
    <property type="component" value="Unassembled WGS sequence"/>
</dbReference>
<accession>A0AAN6TXK9</accession>
<dbReference type="AlphaFoldDB" id="A0AAN6TXK9"/>
<protein>
    <recommendedName>
        <fullName evidence="1">Ecp2 effector protein-like domain-containing protein</fullName>
    </recommendedName>
</protein>
<proteinExistence type="predicted"/>
<dbReference type="RefSeq" id="XP_062645866.1">
    <property type="nucleotide sequence ID" value="XM_062793175.1"/>
</dbReference>
<dbReference type="EMBL" id="MU853231">
    <property type="protein sequence ID" value="KAK4122095.1"/>
    <property type="molecule type" value="Genomic_DNA"/>
</dbReference>
<dbReference type="InterPro" id="IPR029226">
    <property type="entry name" value="Ecp2-like"/>
</dbReference>
<dbReference type="Pfam" id="PF14856">
    <property type="entry name" value="Hce2"/>
    <property type="match status" value="1"/>
</dbReference>
<evidence type="ECO:0000259" key="1">
    <source>
        <dbReference type="Pfam" id="PF14856"/>
    </source>
</evidence>
<keyword evidence="3" id="KW-1185">Reference proteome</keyword>
<organism evidence="2 3">
    <name type="scientific">Parathielavia appendiculata</name>
    <dbReference type="NCBI Taxonomy" id="2587402"/>
    <lineage>
        <taxon>Eukaryota</taxon>
        <taxon>Fungi</taxon>
        <taxon>Dikarya</taxon>
        <taxon>Ascomycota</taxon>
        <taxon>Pezizomycotina</taxon>
        <taxon>Sordariomycetes</taxon>
        <taxon>Sordariomycetidae</taxon>
        <taxon>Sordariales</taxon>
        <taxon>Chaetomiaceae</taxon>
        <taxon>Parathielavia</taxon>
    </lineage>
</organism>
<sequence>MRRLDLYQPELGASPKVDDCWRLHDNIAGDGTWTVSGWVQRTLATYGTCAVGVQSGTLELFKVGNGDIRALMRDSIQKFGGAGVVGAAGRMECQVVGVGTTTVYWGIYHT</sequence>